<name>A0ACB7SBY8_HYAAI</name>
<gene>
    <name evidence="1" type="ORF">HPB50_004045</name>
</gene>
<reference evidence="1" key="1">
    <citation type="submission" date="2020-05" db="EMBL/GenBank/DDBJ databases">
        <title>Large-scale comparative analyses of tick genomes elucidate their genetic diversity and vector capacities.</title>
        <authorList>
            <person name="Jia N."/>
            <person name="Wang J."/>
            <person name="Shi W."/>
            <person name="Du L."/>
            <person name="Sun Y."/>
            <person name="Zhan W."/>
            <person name="Jiang J."/>
            <person name="Wang Q."/>
            <person name="Zhang B."/>
            <person name="Ji P."/>
            <person name="Sakyi L.B."/>
            <person name="Cui X."/>
            <person name="Yuan T."/>
            <person name="Jiang B."/>
            <person name="Yang W."/>
            <person name="Lam T.T.-Y."/>
            <person name="Chang Q."/>
            <person name="Ding S."/>
            <person name="Wang X."/>
            <person name="Zhu J."/>
            <person name="Ruan X."/>
            <person name="Zhao L."/>
            <person name="Wei J."/>
            <person name="Que T."/>
            <person name="Du C."/>
            <person name="Cheng J."/>
            <person name="Dai P."/>
            <person name="Han X."/>
            <person name="Huang E."/>
            <person name="Gao Y."/>
            <person name="Liu J."/>
            <person name="Shao H."/>
            <person name="Ye R."/>
            <person name="Li L."/>
            <person name="Wei W."/>
            <person name="Wang X."/>
            <person name="Wang C."/>
            <person name="Yang T."/>
            <person name="Huo Q."/>
            <person name="Li W."/>
            <person name="Guo W."/>
            <person name="Chen H."/>
            <person name="Zhou L."/>
            <person name="Ni X."/>
            <person name="Tian J."/>
            <person name="Zhou Y."/>
            <person name="Sheng Y."/>
            <person name="Liu T."/>
            <person name="Pan Y."/>
            <person name="Xia L."/>
            <person name="Li J."/>
            <person name="Zhao F."/>
            <person name="Cao W."/>
        </authorList>
    </citation>
    <scope>NUCLEOTIDE SEQUENCE</scope>
    <source>
        <strain evidence="1">Hyas-2018</strain>
    </source>
</reference>
<organism evidence="1 2">
    <name type="scientific">Hyalomma asiaticum</name>
    <name type="common">Tick</name>
    <dbReference type="NCBI Taxonomy" id="266040"/>
    <lineage>
        <taxon>Eukaryota</taxon>
        <taxon>Metazoa</taxon>
        <taxon>Ecdysozoa</taxon>
        <taxon>Arthropoda</taxon>
        <taxon>Chelicerata</taxon>
        <taxon>Arachnida</taxon>
        <taxon>Acari</taxon>
        <taxon>Parasitiformes</taxon>
        <taxon>Ixodida</taxon>
        <taxon>Ixodoidea</taxon>
        <taxon>Ixodidae</taxon>
        <taxon>Hyalomminae</taxon>
        <taxon>Hyalomma</taxon>
    </lineage>
</organism>
<sequence length="201" mass="21643">MAAVLPSAEGGGAIPESAKRVLGLVDKTELLGLVRSTASRAALSDRIVLEWVEALPSKLSGIKRPPLASVVQCLREGNLKLLQSDKEGGFVVLASDVYREKAYQALQDNFREANDFHRAKAKKMALEKCGEAGLSKLTAALADTVHEGIEVYGATRFQNAVGTSVSRFMDLLQLYISSTVIKRDDVLYVQCDGVCIGSCPE</sequence>
<comment type="caution">
    <text evidence="1">The sequence shown here is derived from an EMBL/GenBank/DDBJ whole genome shotgun (WGS) entry which is preliminary data.</text>
</comment>
<proteinExistence type="predicted"/>
<evidence type="ECO:0000313" key="2">
    <source>
        <dbReference type="Proteomes" id="UP000821845"/>
    </source>
</evidence>
<dbReference type="Proteomes" id="UP000821845">
    <property type="component" value="Chromosome 4"/>
</dbReference>
<dbReference type="EMBL" id="CM023484">
    <property type="protein sequence ID" value="KAH6932243.1"/>
    <property type="molecule type" value="Genomic_DNA"/>
</dbReference>
<protein>
    <submittedName>
        <fullName evidence="1">Uncharacterized protein</fullName>
    </submittedName>
</protein>
<keyword evidence="2" id="KW-1185">Reference proteome</keyword>
<accession>A0ACB7SBY8</accession>
<evidence type="ECO:0000313" key="1">
    <source>
        <dbReference type="EMBL" id="KAH6932243.1"/>
    </source>
</evidence>